<sequence>MTKRIIIGLISIAAVSWIIFSDVEWGKYDSFEEVLEKGIPYKVKNVIHMQNVDGVTVVMYTTEPDREGFPFADFDALAVAFLKGNDEDGWENIGPNGWEHYENDNMTVYTKGVHSYDRRENVRHEFYVVFGEINNSAITKIETKTKQEETFEPATIIMKEGKRYYFQVGPEDNVRGLSKDGKVIDQQGGEIMMKNR</sequence>
<dbReference type="RefSeq" id="WP_271140571.1">
    <property type="nucleotide sequence ID" value="NZ_JAPYYP010000024.1"/>
</dbReference>
<name>A0A9X3TSV6_9BACL</name>
<comment type="caution">
    <text evidence="1">The sequence shown here is derived from an EMBL/GenBank/DDBJ whole genome shotgun (WGS) entry which is preliminary data.</text>
</comment>
<evidence type="ECO:0000313" key="1">
    <source>
        <dbReference type="EMBL" id="MDA5109946.1"/>
    </source>
</evidence>
<dbReference type="AlphaFoldDB" id="A0A9X3TSV6"/>
<accession>A0A9X3TSV6</accession>
<organism evidence="1 2">
    <name type="scientific">Brevibacillus thermoruber</name>
    <dbReference type="NCBI Taxonomy" id="33942"/>
    <lineage>
        <taxon>Bacteria</taxon>
        <taxon>Bacillati</taxon>
        <taxon>Bacillota</taxon>
        <taxon>Bacilli</taxon>
        <taxon>Bacillales</taxon>
        <taxon>Paenibacillaceae</taxon>
        <taxon>Brevibacillus</taxon>
    </lineage>
</organism>
<gene>
    <name evidence="1" type="ORF">O3V59_16390</name>
</gene>
<dbReference type="EMBL" id="JAPYYP010000024">
    <property type="protein sequence ID" value="MDA5109946.1"/>
    <property type="molecule type" value="Genomic_DNA"/>
</dbReference>
<keyword evidence="2" id="KW-1185">Reference proteome</keyword>
<reference evidence="1" key="1">
    <citation type="submission" date="2022-12" db="EMBL/GenBank/DDBJ databases">
        <title>Draft genome sequence of the thermophilic strain Brevibacillus thermoruber HT42, isolated from Los Humeros, Puebla, Mexico, with biotechnological potential.</title>
        <authorList>
            <person name="Lara Sanchez J."/>
            <person name="Solis Palacios R."/>
            <person name="Bustos Baena A.S."/>
            <person name="Ruz Baez A.E."/>
            <person name="Espinosa Luna G."/>
            <person name="Oliart Ros R.M."/>
        </authorList>
    </citation>
    <scope>NUCLEOTIDE SEQUENCE</scope>
    <source>
        <strain evidence="1">HT42</strain>
    </source>
</reference>
<dbReference type="Proteomes" id="UP001151071">
    <property type="component" value="Unassembled WGS sequence"/>
</dbReference>
<proteinExistence type="predicted"/>
<protein>
    <submittedName>
        <fullName evidence="1">Uncharacterized protein</fullName>
    </submittedName>
</protein>
<evidence type="ECO:0000313" key="2">
    <source>
        <dbReference type="Proteomes" id="UP001151071"/>
    </source>
</evidence>